<sequence>QPVTPDFDTIATMWTPVKTRFSGAEDIMILREVNTRPSFTEKRVSVMLAWNAVADAASLNDIFARPGFDGKRALNTFTLLMTGHHMNNYASARASGIDEERKENTELHDELVAAYEDWNSPEKHDVSKPRKKLIGLTTWAPPCVTRHCSHWVSHETLVAILQSKKYIPFRKKMNYCS</sequence>
<proteinExistence type="predicted"/>
<accession>A0A3R6YFY7</accession>
<dbReference type="EMBL" id="QUTH01001657">
    <property type="protein sequence ID" value="RHZ29729.1"/>
    <property type="molecule type" value="Genomic_DNA"/>
</dbReference>
<dbReference type="Proteomes" id="UP000285430">
    <property type="component" value="Unassembled WGS sequence"/>
</dbReference>
<name>A0A3R6YFY7_APHAT</name>
<evidence type="ECO:0000313" key="2">
    <source>
        <dbReference type="Proteomes" id="UP000285430"/>
    </source>
</evidence>
<protein>
    <submittedName>
        <fullName evidence="1">Uncharacterized protein</fullName>
    </submittedName>
</protein>
<gene>
    <name evidence="1" type="ORF">DYB37_012221</name>
</gene>
<dbReference type="VEuPathDB" id="FungiDB:H257_10436"/>
<feature type="non-terminal residue" evidence="1">
    <location>
        <position position="1"/>
    </location>
</feature>
<dbReference type="AlphaFoldDB" id="A0A3R6YFY7"/>
<organism evidence="1 2">
    <name type="scientific">Aphanomyces astaci</name>
    <name type="common">Crayfish plague agent</name>
    <dbReference type="NCBI Taxonomy" id="112090"/>
    <lineage>
        <taxon>Eukaryota</taxon>
        <taxon>Sar</taxon>
        <taxon>Stramenopiles</taxon>
        <taxon>Oomycota</taxon>
        <taxon>Saprolegniomycetes</taxon>
        <taxon>Saprolegniales</taxon>
        <taxon>Verrucalvaceae</taxon>
        <taxon>Aphanomyces</taxon>
    </lineage>
</organism>
<comment type="caution">
    <text evidence="1">The sequence shown here is derived from an EMBL/GenBank/DDBJ whole genome shotgun (WGS) entry which is preliminary data.</text>
</comment>
<evidence type="ECO:0000313" key="1">
    <source>
        <dbReference type="EMBL" id="RHZ29729.1"/>
    </source>
</evidence>
<reference evidence="1 2" key="1">
    <citation type="submission" date="2018-08" db="EMBL/GenBank/DDBJ databases">
        <title>Aphanomyces genome sequencing and annotation.</title>
        <authorList>
            <person name="Minardi D."/>
            <person name="Oidtmann B."/>
            <person name="Van Der Giezen M."/>
            <person name="Studholme D.J."/>
        </authorList>
    </citation>
    <scope>NUCLEOTIDE SEQUENCE [LARGE SCALE GENOMIC DNA]</scope>
    <source>
        <strain evidence="1 2">Da</strain>
    </source>
</reference>